<evidence type="ECO:0000256" key="2">
    <source>
        <dbReference type="ARBA" id="ARBA00022801"/>
    </source>
</evidence>
<gene>
    <name evidence="5" type="primary">pxpB</name>
    <name evidence="5" type="ORF">KK083_06210</name>
</gene>
<keyword evidence="6" id="KW-1185">Reference proteome</keyword>
<dbReference type="SMART" id="SM00796">
    <property type="entry name" value="AHS1"/>
    <property type="match status" value="1"/>
</dbReference>
<proteinExistence type="predicted"/>
<dbReference type="Gene3D" id="2.40.100.10">
    <property type="entry name" value="Cyclophilin-like"/>
    <property type="match status" value="1"/>
</dbReference>
<sequence length="237" mass="26657">MEDFTIYPLGDQALTFSLGNSIRQRDHERIQGMKRWLEQHPPPGLTDIVVAYSSLTVVYDLYQLRQATHSSTAFEFVSAALREAFHRGTDHTADVSQKRWEVPVCYDQAFAPDLDHVARLGNLSTAEVITLHTARVYRIFMIGFLPGFPYMAEVDASIAAPRRDQPRQVEAGSVGIAGIQTGIYPVSSPGGWQIIGRTPLKMFDRGSDPPVHLEPGHEVRFYAVTRKEFEDLSRQRA</sequence>
<dbReference type="EC" id="3.5.2.9" evidence="5"/>
<dbReference type="InterPro" id="IPR003833">
    <property type="entry name" value="CT_C_D"/>
</dbReference>
<protein>
    <submittedName>
        <fullName evidence="5">5-oxoprolinase subunit PxpB</fullName>
        <ecNumber evidence="5">3.5.2.9</ecNumber>
    </submittedName>
</protein>
<dbReference type="RefSeq" id="WP_254161740.1">
    <property type="nucleotide sequence ID" value="NZ_JAHESF010000004.1"/>
</dbReference>
<keyword evidence="1" id="KW-0547">Nucleotide-binding</keyword>
<keyword evidence="2 5" id="KW-0378">Hydrolase</keyword>
<dbReference type="InterPro" id="IPR010016">
    <property type="entry name" value="PxpB"/>
</dbReference>
<dbReference type="Gene3D" id="3.30.1360.40">
    <property type="match status" value="1"/>
</dbReference>
<comment type="caution">
    <text evidence="5">The sequence shown here is derived from an EMBL/GenBank/DDBJ whole genome shotgun (WGS) entry which is preliminary data.</text>
</comment>
<dbReference type="InterPro" id="IPR029000">
    <property type="entry name" value="Cyclophilin-like_dom_sf"/>
</dbReference>
<dbReference type="PANTHER" id="PTHR34698">
    <property type="entry name" value="5-OXOPROLINASE SUBUNIT B"/>
    <property type="match status" value="1"/>
</dbReference>
<dbReference type="PANTHER" id="PTHR34698:SF2">
    <property type="entry name" value="5-OXOPROLINASE SUBUNIT B"/>
    <property type="match status" value="1"/>
</dbReference>
<dbReference type="NCBIfam" id="TIGR00370">
    <property type="entry name" value="5-oxoprolinase subunit PxpB"/>
    <property type="match status" value="1"/>
</dbReference>
<dbReference type="GO" id="GO:0017168">
    <property type="term" value="F:5-oxoprolinase (ATP-hydrolyzing) activity"/>
    <property type="evidence" value="ECO:0007669"/>
    <property type="project" value="UniProtKB-EC"/>
</dbReference>
<evidence type="ECO:0000256" key="1">
    <source>
        <dbReference type="ARBA" id="ARBA00022741"/>
    </source>
</evidence>
<evidence type="ECO:0000313" key="6">
    <source>
        <dbReference type="Proteomes" id="UP001319200"/>
    </source>
</evidence>
<keyword evidence="3" id="KW-0067">ATP-binding</keyword>
<dbReference type="GO" id="GO:0005524">
    <property type="term" value="F:ATP binding"/>
    <property type="evidence" value="ECO:0007669"/>
    <property type="project" value="UniProtKB-KW"/>
</dbReference>
<dbReference type="Pfam" id="PF02682">
    <property type="entry name" value="CT_C_D"/>
    <property type="match status" value="1"/>
</dbReference>
<dbReference type="SUPFAM" id="SSF160467">
    <property type="entry name" value="PH0987 N-terminal domain-like"/>
    <property type="match status" value="1"/>
</dbReference>
<organism evidence="5 6">
    <name type="scientific">Chryseosolibacter histidini</name>
    <dbReference type="NCBI Taxonomy" id="2782349"/>
    <lineage>
        <taxon>Bacteria</taxon>
        <taxon>Pseudomonadati</taxon>
        <taxon>Bacteroidota</taxon>
        <taxon>Cytophagia</taxon>
        <taxon>Cytophagales</taxon>
        <taxon>Chryseotaleaceae</taxon>
        <taxon>Chryseosolibacter</taxon>
    </lineage>
</organism>
<reference evidence="5 6" key="1">
    <citation type="submission" date="2021-05" db="EMBL/GenBank/DDBJ databases">
        <title>A Polyphasic approach of four new species of the genus Ohtaekwangia: Ohtaekwangia histidinii sp. nov., Ohtaekwangia cretensis sp. nov., Ohtaekwangia indiensis sp. nov., Ohtaekwangia reichenbachii sp. nov. from diverse environment.</title>
        <authorList>
            <person name="Octaviana S."/>
        </authorList>
    </citation>
    <scope>NUCLEOTIDE SEQUENCE [LARGE SCALE GENOMIC DNA]</scope>
    <source>
        <strain evidence="5 6">PWU4</strain>
    </source>
</reference>
<name>A0AAP2GHV3_9BACT</name>
<evidence type="ECO:0000259" key="4">
    <source>
        <dbReference type="SMART" id="SM00796"/>
    </source>
</evidence>
<dbReference type="EMBL" id="JAHESF010000004">
    <property type="protein sequence ID" value="MBT1696459.1"/>
    <property type="molecule type" value="Genomic_DNA"/>
</dbReference>
<accession>A0AAP2GHV3</accession>
<feature type="domain" description="Carboxyltransferase" evidence="4">
    <location>
        <begin position="4"/>
        <end position="213"/>
    </location>
</feature>
<evidence type="ECO:0000256" key="3">
    <source>
        <dbReference type="ARBA" id="ARBA00022840"/>
    </source>
</evidence>
<dbReference type="AlphaFoldDB" id="A0AAP2GHV3"/>
<evidence type="ECO:0000313" key="5">
    <source>
        <dbReference type="EMBL" id="MBT1696459.1"/>
    </source>
</evidence>
<dbReference type="SUPFAM" id="SSF50891">
    <property type="entry name" value="Cyclophilin-like"/>
    <property type="match status" value="1"/>
</dbReference>
<dbReference type="Proteomes" id="UP001319200">
    <property type="component" value="Unassembled WGS sequence"/>
</dbReference>